<reference evidence="1 2" key="1">
    <citation type="submission" date="2016-11" db="EMBL/GenBank/DDBJ databases">
        <authorList>
            <person name="Jaros S."/>
            <person name="Januszkiewicz K."/>
            <person name="Wedrychowicz H."/>
        </authorList>
    </citation>
    <scope>NUCLEOTIDE SEQUENCE [LARGE SCALE GENOMIC DNA]</scope>
    <source>
        <strain evidence="1 2">DSM 25660</strain>
    </source>
</reference>
<organism evidence="1 2">
    <name type="scientific">Flavobacterium fontis</name>
    <dbReference type="NCBI Taxonomy" id="1124188"/>
    <lineage>
        <taxon>Bacteria</taxon>
        <taxon>Pseudomonadati</taxon>
        <taxon>Bacteroidota</taxon>
        <taxon>Flavobacteriia</taxon>
        <taxon>Flavobacteriales</taxon>
        <taxon>Flavobacteriaceae</taxon>
        <taxon>Flavobacterium</taxon>
    </lineage>
</organism>
<protein>
    <recommendedName>
        <fullName evidence="3">DUF3871 family protein</fullName>
    </recommendedName>
</protein>
<dbReference type="STRING" id="1124188.SAMN05444377_101236"/>
<dbReference type="OrthoDB" id="995338at2"/>
<dbReference type="EMBL" id="FQVQ01000001">
    <property type="protein sequence ID" value="SHE78383.1"/>
    <property type="molecule type" value="Genomic_DNA"/>
</dbReference>
<sequence length="326" mass="37649">MNTLVQLQNNQLINETEIIQSPNSPFIGGNSFDVTLEHLKNDCIIPVFSKDNESTISHFQFINETFSKVKELFPNESIAAPEIRVSHMIKGRVPSAIGKPANQLLEDEKTIYYERCAFIIKVQSIKRNINNNELSLCIGGVRSYNQENLYSKKTVEKFKLFIGFQNKVCTNLCISSDGFTNEIRVTSSGEIAENFHHLVESYNHDEHFSNMELFNDYFISETQFAHLIGKIRMYYHMGKENQKQHFPILLNDGQINNVVKDYFECPNFKKNSDGSISLWNLYNLFTEANKSSYIDNNLERNVNVYAFIKNLAKTINSSNNDWYTII</sequence>
<dbReference type="Proteomes" id="UP000184147">
    <property type="component" value="Unassembled WGS sequence"/>
</dbReference>
<gene>
    <name evidence="1" type="ORF">SAMN05444377_101236</name>
</gene>
<dbReference type="InterPro" id="IPR024353">
    <property type="entry name" value="DUF3871"/>
</dbReference>
<dbReference type="AlphaFoldDB" id="A0A1M4WBB5"/>
<accession>A0A1M4WBB5</accession>
<keyword evidence="2" id="KW-1185">Reference proteome</keyword>
<evidence type="ECO:0000313" key="2">
    <source>
        <dbReference type="Proteomes" id="UP000184147"/>
    </source>
</evidence>
<dbReference type="RefSeq" id="WP_073360619.1">
    <property type="nucleotide sequence ID" value="NZ_FQVQ01000001.1"/>
</dbReference>
<dbReference type="Pfam" id="PF12987">
    <property type="entry name" value="DUF3871"/>
    <property type="match status" value="1"/>
</dbReference>
<name>A0A1M4WBB5_9FLAO</name>
<evidence type="ECO:0000313" key="1">
    <source>
        <dbReference type="EMBL" id="SHE78383.1"/>
    </source>
</evidence>
<proteinExistence type="predicted"/>
<evidence type="ECO:0008006" key="3">
    <source>
        <dbReference type="Google" id="ProtNLM"/>
    </source>
</evidence>